<comment type="cofactor">
    <cofactor evidence="2">
        <name>Mg(2+)</name>
        <dbReference type="ChEBI" id="CHEBI:18420"/>
    </cofactor>
</comment>
<dbReference type="GO" id="GO:0043137">
    <property type="term" value="P:DNA replication, removal of RNA primer"/>
    <property type="evidence" value="ECO:0007669"/>
    <property type="project" value="TreeGrafter"/>
</dbReference>
<feature type="binding site" evidence="8">
    <location>
        <position position="188"/>
    </location>
    <ligand>
        <name>a divalent metal cation</name>
        <dbReference type="ChEBI" id="CHEBI:60240"/>
    </ligand>
</feature>
<dbReference type="GO" id="GO:0046872">
    <property type="term" value="F:metal ion binding"/>
    <property type="evidence" value="ECO:0007669"/>
    <property type="project" value="UniProtKB-KW"/>
</dbReference>
<evidence type="ECO:0000256" key="9">
    <source>
        <dbReference type="RuleBase" id="RU003515"/>
    </source>
</evidence>
<comment type="similarity">
    <text evidence="3">Belongs to the RNase HII family. Eukaryotic subfamily.</text>
</comment>
<sequence>MSELESQLESQVESQIESEEAAQSAEVVDPEKLFIPQSVTCKNASFTASYTYHHPLPACLQENPLAPCILGVDEAGRGPVLGPMVYGVAFCTEEYADKISGHGFMDSKVLSAEVRSELLSQMCDSTHELYREISWSTRIMTPRDISTCMLRSKPSQIINLNAQAHDATINLIREVMERGVNVTQIFVDTVGPPETYQKKLQHLFPQATVTVSKKADSIYPIVSVASVAAKVTRDAALSTVPEGGEHIWGSGYPSDPRTVAWLKSSFDQVFGWNDVVRFSWGTAKTMMDKNCVDVEWPEPEETGNMNIMGMFGKKDEGFTTAWYGKAVTPMEF</sequence>
<dbReference type="SUPFAM" id="SSF53098">
    <property type="entry name" value="Ribonuclease H-like"/>
    <property type="match status" value="1"/>
</dbReference>
<comment type="catalytic activity">
    <reaction evidence="1 8 9">
        <text>Endonucleolytic cleavage to 5'-phosphomonoester.</text>
        <dbReference type="EC" id="3.1.26.4"/>
    </reaction>
</comment>
<dbReference type="Proteomes" id="UP000033140">
    <property type="component" value="Unassembled WGS sequence"/>
</dbReference>
<dbReference type="Gene3D" id="3.30.420.10">
    <property type="entry name" value="Ribonuclease H-like superfamily/Ribonuclease H"/>
    <property type="match status" value="1"/>
</dbReference>
<reference evidence="12 13" key="3">
    <citation type="journal article" date="2015" name="Genome Announc.">
        <title>Draft Genome Sequence of the Archiascomycetous Yeast Saitoella complicata.</title>
        <authorList>
            <person name="Yamauchi K."/>
            <person name="Kondo S."/>
            <person name="Hamamoto M."/>
            <person name="Takahashi Y."/>
            <person name="Ogura Y."/>
            <person name="Hayashi T."/>
            <person name="Nishida H."/>
        </authorList>
    </citation>
    <scope>NUCLEOTIDE SEQUENCE [LARGE SCALE GENOMIC DNA]</scope>
    <source>
        <strain evidence="12 13">NRRL Y-17804</strain>
    </source>
</reference>
<dbReference type="NCBIfam" id="TIGR00729">
    <property type="entry name" value="ribonuclease HII"/>
    <property type="match status" value="1"/>
</dbReference>
<evidence type="ECO:0000259" key="11">
    <source>
        <dbReference type="PROSITE" id="PS51975"/>
    </source>
</evidence>
<evidence type="ECO:0000256" key="2">
    <source>
        <dbReference type="ARBA" id="ARBA00001946"/>
    </source>
</evidence>
<evidence type="ECO:0000313" key="12">
    <source>
        <dbReference type="EMBL" id="GAO46407.1"/>
    </source>
</evidence>
<keyword evidence="13" id="KW-1185">Reference proteome</keyword>
<dbReference type="Pfam" id="PF01351">
    <property type="entry name" value="RNase_HII"/>
    <property type="match status" value="1"/>
</dbReference>
<feature type="region of interest" description="Disordered" evidence="10">
    <location>
        <begin position="1"/>
        <end position="24"/>
    </location>
</feature>
<keyword evidence="4 8" id="KW-0540">Nuclease</keyword>
<dbReference type="RefSeq" id="XP_019024394.1">
    <property type="nucleotide sequence ID" value="XM_019169474.1"/>
</dbReference>
<evidence type="ECO:0000256" key="1">
    <source>
        <dbReference type="ARBA" id="ARBA00000077"/>
    </source>
</evidence>
<dbReference type="OMA" id="REECRFF"/>
<dbReference type="InterPro" id="IPR004649">
    <property type="entry name" value="RNase_H2_suA"/>
</dbReference>
<evidence type="ECO:0000256" key="6">
    <source>
        <dbReference type="ARBA" id="ARBA00022759"/>
    </source>
</evidence>
<comment type="function">
    <text evidence="9">Endonuclease that specifically degrades the RNA of RNA-DNA hybrids.</text>
</comment>
<dbReference type="InterPro" id="IPR023160">
    <property type="entry name" value="RNase_HII_hlx-loop-hlx_cap_dom"/>
</dbReference>
<dbReference type="EMBL" id="BACD03000003">
    <property type="protein sequence ID" value="GAO46407.1"/>
    <property type="molecule type" value="Genomic_DNA"/>
</dbReference>
<dbReference type="PANTHER" id="PTHR10954">
    <property type="entry name" value="RIBONUCLEASE H2 SUBUNIT A"/>
    <property type="match status" value="1"/>
</dbReference>
<evidence type="ECO:0000256" key="8">
    <source>
        <dbReference type="PROSITE-ProRule" id="PRU01319"/>
    </source>
</evidence>
<reference evidence="12 13" key="1">
    <citation type="journal article" date="2011" name="J. Gen. Appl. Microbiol.">
        <title>Draft genome sequencing of the enigmatic yeast Saitoella complicata.</title>
        <authorList>
            <person name="Nishida H."/>
            <person name="Hamamoto M."/>
            <person name="Sugiyama J."/>
        </authorList>
    </citation>
    <scope>NUCLEOTIDE SEQUENCE [LARGE SCALE GENOMIC DNA]</scope>
    <source>
        <strain evidence="12 13">NRRL Y-17804</strain>
    </source>
</reference>
<evidence type="ECO:0000256" key="3">
    <source>
        <dbReference type="ARBA" id="ARBA00007058"/>
    </source>
</evidence>
<dbReference type="InterPro" id="IPR012337">
    <property type="entry name" value="RNaseH-like_sf"/>
</dbReference>
<dbReference type="GO" id="GO:0003723">
    <property type="term" value="F:RNA binding"/>
    <property type="evidence" value="ECO:0007669"/>
    <property type="project" value="UniProtKB-UniRule"/>
</dbReference>
<dbReference type="CDD" id="cd07181">
    <property type="entry name" value="RNase_HII_eukaryota_like"/>
    <property type="match status" value="1"/>
</dbReference>
<dbReference type="AlphaFoldDB" id="A0A0E9N958"/>
<dbReference type="GO" id="GO:0004523">
    <property type="term" value="F:RNA-DNA hybrid ribonuclease activity"/>
    <property type="evidence" value="ECO:0007669"/>
    <property type="project" value="UniProtKB-UniRule"/>
</dbReference>
<evidence type="ECO:0000313" key="13">
    <source>
        <dbReference type="Proteomes" id="UP000033140"/>
    </source>
</evidence>
<evidence type="ECO:0000256" key="5">
    <source>
        <dbReference type="ARBA" id="ARBA00022723"/>
    </source>
</evidence>
<dbReference type="InterPro" id="IPR024567">
    <property type="entry name" value="RNase_HII/HIII_dom"/>
</dbReference>
<proteinExistence type="inferred from homology"/>
<gene>
    <name evidence="12" type="ORF">G7K_0638-t1</name>
</gene>
<dbReference type="Gene3D" id="1.10.10.460">
    <property type="entry name" value="Ribonuclease hii. Domain 2"/>
    <property type="match status" value="1"/>
</dbReference>
<feature type="domain" description="RNase H type-2" evidence="11">
    <location>
        <begin position="67"/>
        <end position="292"/>
    </location>
</feature>
<dbReference type="GO" id="GO:0006298">
    <property type="term" value="P:mismatch repair"/>
    <property type="evidence" value="ECO:0007669"/>
    <property type="project" value="TreeGrafter"/>
</dbReference>
<keyword evidence="6 8" id="KW-0255">Endonuclease</keyword>
<dbReference type="PANTHER" id="PTHR10954:SF7">
    <property type="entry name" value="RIBONUCLEASE H2 SUBUNIT A"/>
    <property type="match status" value="1"/>
</dbReference>
<evidence type="ECO:0000256" key="10">
    <source>
        <dbReference type="SAM" id="MobiDB-lite"/>
    </source>
</evidence>
<dbReference type="OrthoDB" id="7462577at2759"/>
<keyword evidence="7 8" id="KW-0378">Hydrolase</keyword>
<feature type="binding site" evidence="8">
    <location>
        <position position="74"/>
    </location>
    <ligand>
        <name>a divalent metal cation</name>
        <dbReference type="ChEBI" id="CHEBI:60240"/>
    </ligand>
</feature>
<protein>
    <recommendedName>
        <fullName evidence="9">Ribonuclease</fullName>
        <ecNumber evidence="9">3.1.26.4</ecNumber>
    </recommendedName>
</protein>
<dbReference type="FunFam" id="3.30.420.10:FF:000016">
    <property type="entry name" value="Ribonuclease"/>
    <property type="match status" value="1"/>
</dbReference>
<dbReference type="PROSITE" id="PS51975">
    <property type="entry name" value="RNASE_H_2"/>
    <property type="match status" value="1"/>
</dbReference>
<keyword evidence="5 8" id="KW-0479">Metal-binding</keyword>
<accession>A0A0E9N958</accession>
<dbReference type="GO" id="GO:0032299">
    <property type="term" value="C:ribonuclease H2 complex"/>
    <property type="evidence" value="ECO:0007669"/>
    <property type="project" value="TreeGrafter"/>
</dbReference>
<name>A0A0E9N958_SAICN</name>
<reference evidence="12 13" key="2">
    <citation type="journal article" date="2014" name="J. Gen. Appl. Microbiol.">
        <title>The early diverging ascomycetous budding yeast Saitoella complicata has three histone deacetylases belonging to the Clr6, Hos2, and Rpd3 lineages.</title>
        <authorList>
            <person name="Nishida H."/>
            <person name="Matsumoto T."/>
            <person name="Kondo S."/>
            <person name="Hamamoto M."/>
            <person name="Yoshikawa H."/>
        </authorList>
    </citation>
    <scope>NUCLEOTIDE SEQUENCE [LARGE SCALE GENOMIC DNA]</scope>
    <source>
        <strain evidence="12 13">NRRL Y-17804</strain>
    </source>
</reference>
<evidence type="ECO:0000256" key="4">
    <source>
        <dbReference type="ARBA" id="ARBA00022722"/>
    </source>
</evidence>
<comment type="caution">
    <text evidence="12">The sequence shown here is derived from an EMBL/GenBank/DDBJ whole genome shotgun (WGS) entry which is preliminary data.</text>
</comment>
<evidence type="ECO:0000256" key="7">
    <source>
        <dbReference type="ARBA" id="ARBA00022801"/>
    </source>
</evidence>
<feature type="binding site" evidence="8">
    <location>
        <position position="73"/>
    </location>
    <ligand>
        <name>a divalent metal cation</name>
        <dbReference type="ChEBI" id="CHEBI:60240"/>
    </ligand>
</feature>
<dbReference type="EC" id="3.1.26.4" evidence="9"/>
<dbReference type="STRING" id="698492.A0A0E9N958"/>
<comment type="cofactor">
    <cofactor evidence="8">
        <name>Mn(2+)</name>
        <dbReference type="ChEBI" id="CHEBI:29035"/>
    </cofactor>
    <cofactor evidence="8">
        <name>Mg(2+)</name>
        <dbReference type="ChEBI" id="CHEBI:18420"/>
    </cofactor>
    <text evidence="8">Manganese or magnesium. Binds 1 divalent metal ion per monomer in the absence of substrate. May bind a second metal ion after substrate binding.</text>
</comment>
<dbReference type="InterPro" id="IPR001352">
    <property type="entry name" value="RNase_HII/HIII"/>
</dbReference>
<dbReference type="FunFam" id="1.10.10.460:FF:000001">
    <property type="entry name" value="Ribonuclease"/>
    <property type="match status" value="1"/>
</dbReference>
<dbReference type="InterPro" id="IPR036397">
    <property type="entry name" value="RNaseH_sf"/>
</dbReference>
<organism evidence="12 13">
    <name type="scientific">Saitoella complicata (strain BCRC 22490 / CBS 7301 / JCM 7358 / NBRC 10748 / NRRL Y-17804)</name>
    <dbReference type="NCBI Taxonomy" id="698492"/>
    <lineage>
        <taxon>Eukaryota</taxon>
        <taxon>Fungi</taxon>
        <taxon>Dikarya</taxon>
        <taxon>Ascomycota</taxon>
        <taxon>Taphrinomycotina</taxon>
        <taxon>Taphrinomycotina incertae sedis</taxon>
        <taxon>Saitoella</taxon>
    </lineage>
</organism>